<dbReference type="GO" id="GO:0003677">
    <property type="term" value="F:DNA binding"/>
    <property type="evidence" value="ECO:0007669"/>
    <property type="project" value="UniProtKB-UniRule"/>
</dbReference>
<gene>
    <name evidence="4" type="ORF">COW57_01315</name>
</gene>
<evidence type="ECO:0000259" key="3">
    <source>
        <dbReference type="PROSITE" id="PS51755"/>
    </source>
</evidence>
<protein>
    <recommendedName>
        <fullName evidence="3">OmpR/PhoB-type domain-containing protein</fullName>
    </recommendedName>
</protein>
<dbReference type="InterPro" id="IPR001867">
    <property type="entry name" value="OmpR/PhoB-type_DNA-bd"/>
</dbReference>
<organism evidence="4 5">
    <name type="scientific">Candidatus Roizmanbacteria bacterium CG17_big_fil_post_rev_8_21_14_2_50_39_7</name>
    <dbReference type="NCBI Taxonomy" id="1974858"/>
    <lineage>
        <taxon>Bacteria</taxon>
        <taxon>Candidatus Roizmaniibacteriota</taxon>
    </lineage>
</organism>
<dbReference type="EMBL" id="PFEV01000065">
    <property type="protein sequence ID" value="PIV71125.1"/>
    <property type="molecule type" value="Genomic_DNA"/>
</dbReference>
<sequence length="437" mass="50631">MKNQNGVTLPQKYLVTFADEVFGPLKNGECVSCMFAAGGGKRTILHFLLSEENILKKVFGDLYKKTLFIYIDPNEILNVSTEAYLALILHCMTRTMKEHKIEVLPEISGNPLEIIKKNLENLIVKDLHAVFILNDFEFTISLPTSIYLNLEAIMSVDKSKIVYLFLSTINLFDEKILGNLHNLKYAVSRKVRYFPLFKEAEANYLIDQTCKKLKFKASNMIKSILYEICGGHPQLLKYSLHLIHEEFKLGLNDDDKIRIFLLNHYQLKIICADIWNFFTDKEKNTMNSIVTTGAILSSQQEEIDYLLKLGLVKIMKEKKYYVFGTLFEEFVKNKLPKHTLTYNAETTKLYYGQTSCEDKFTYQEFKLLVYFVTHENELISRDQVADAIWGRLSHEKYSDWSIDKTISVLRKKLDVLGFPSEQLVTLKKRGFSFSNPS</sequence>
<dbReference type="Gene3D" id="1.10.10.10">
    <property type="entry name" value="Winged helix-like DNA-binding domain superfamily/Winged helix DNA-binding domain"/>
    <property type="match status" value="1"/>
</dbReference>
<dbReference type="AlphaFoldDB" id="A0A2M7EKR3"/>
<dbReference type="SUPFAM" id="SSF46894">
    <property type="entry name" value="C-terminal effector domain of the bipartite response regulators"/>
    <property type="match status" value="1"/>
</dbReference>
<dbReference type="CDD" id="cd00383">
    <property type="entry name" value="trans_reg_C"/>
    <property type="match status" value="1"/>
</dbReference>
<reference evidence="5" key="1">
    <citation type="submission" date="2017-09" db="EMBL/GenBank/DDBJ databases">
        <title>Depth-based differentiation of microbial function through sediment-hosted aquifers and enrichment of novel symbionts in the deep terrestrial subsurface.</title>
        <authorList>
            <person name="Probst A.J."/>
            <person name="Ladd B."/>
            <person name="Jarett J.K."/>
            <person name="Geller-Mcgrath D.E."/>
            <person name="Sieber C.M.K."/>
            <person name="Emerson J.B."/>
            <person name="Anantharaman K."/>
            <person name="Thomas B.C."/>
            <person name="Malmstrom R."/>
            <person name="Stieglmeier M."/>
            <person name="Klingl A."/>
            <person name="Woyke T."/>
            <person name="Ryan C.M."/>
            <person name="Banfield J.F."/>
        </authorList>
    </citation>
    <scope>NUCLEOTIDE SEQUENCE [LARGE SCALE GENOMIC DNA]</scope>
</reference>
<evidence type="ECO:0000313" key="4">
    <source>
        <dbReference type="EMBL" id="PIV71125.1"/>
    </source>
</evidence>
<evidence type="ECO:0000313" key="5">
    <source>
        <dbReference type="Proteomes" id="UP000228762"/>
    </source>
</evidence>
<dbReference type="PROSITE" id="PS51755">
    <property type="entry name" value="OMPR_PHOB"/>
    <property type="match status" value="1"/>
</dbReference>
<feature type="DNA-binding region" description="OmpR/PhoB-type" evidence="2">
    <location>
        <begin position="332"/>
        <end position="435"/>
    </location>
</feature>
<keyword evidence="1 2" id="KW-0238">DNA-binding</keyword>
<accession>A0A2M7EKR3</accession>
<dbReference type="InterPro" id="IPR016032">
    <property type="entry name" value="Sig_transdc_resp-reg_C-effctor"/>
</dbReference>
<dbReference type="GO" id="GO:0000160">
    <property type="term" value="P:phosphorelay signal transduction system"/>
    <property type="evidence" value="ECO:0007669"/>
    <property type="project" value="InterPro"/>
</dbReference>
<evidence type="ECO:0000256" key="2">
    <source>
        <dbReference type="PROSITE-ProRule" id="PRU01091"/>
    </source>
</evidence>
<dbReference type="Pfam" id="PF00486">
    <property type="entry name" value="Trans_reg_C"/>
    <property type="match status" value="1"/>
</dbReference>
<evidence type="ECO:0000256" key="1">
    <source>
        <dbReference type="ARBA" id="ARBA00023125"/>
    </source>
</evidence>
<dbReference type="Proteomes" id="UP000228762">
    <property type="component" value="Unassembled WGS sequence"/>
</dbReference>
<proteinExistence type="predicted"/>
<dbReference type="InterPro" id="IPR036388">
    <property type="entry name" value="WH-like_DNA-bd_sf"/>
</dbReference>
<comment type="caution">
    <text evidence="4">The sequence shown here is derived from an EMBL/GenBank/DDBJ whole genome shotgun (WGS) entry which is preliminary data.</text>
</comment>
<dbReference type="GO" id="GO:0006355">
    <property type="term" value="P:regulation of DNA-templated transcription"/>
    <property type="evidence" value="ECO:0007669"/>
    <property type="project" value="InterPro"/>
</dbReference>
<dbReference type="SMART" id="SM00862">
    <property type="entry name" value="Trans_reg_C"/>
    <property type="match status" value="1"/>
</dbReference>
<name>A0A2M7EKR3_9BACT</name>
<feature type="domain" description="OmpR/PhoB-type" evidence="3">
    <location>
        <begin position="332"/>
        <end position="435"/>
    </location>
</feature>